<reference evidence="1" key="2">
    <citation type="submission" date="2020-08" db="EMBL/GenBank/DDBJ databases">
        <authorList>
            <person name="Chen M."/>
            <person name="Teng W."/>
            <person name="Zhao L."/>
            <person name="Hu C."/>
            <person name="Zhou Y."/>
            <person name="Han B."/>
            <person name="Song L."/>
            <person name="Shu W."/>
        </authorList>
    </citation>
    <scope>NUCLEOTIDE SEQUENCE</scope>
    <source>
        <strain evidence="1">FACHB-1375</strain>
    </source>
</reference>
<proteinExistence type="predicted"/>
<accession>A0A926VDW5</accession>
<protein>
    <submittedName>
        <fullName evidence="1">Uncharacterized protein</fullName>
    </submittedName>
</protein>
<organism evidence="1 2">
    <name type="scientific">Aerosakkonema funiforme FACHB-1375</name>
    <dbReference type="NCBI Taxonomy" id="2949571"/>
    <lineage>
        <taxon>Bacteria</taxon>
        <taxon>Bacillati</taxon>
        <taxon>Cyanobacteriota</taxon>
        <taxon>Cyanophyceae</taxon>
        <taxon>Oscillatoriophycideae</taxon>
        <taxon>Aerosakkonematales</taxon>
        <taxon>Aerosakkonemataceae</taxon>
        <taxon>Aerosakkonema</taxon>
    </lineage>
</organism>
<feature type="non-terminal residue" evidence="1">
    <location>
        <position position="77"/>
    </location>
</feature>
<evidence type="ECO:0000313" key="2">
    <source>
        <dbReference type="Proteomes" id="UP000641646"/>
    </source>
</evidence>
<dbReference type="AlphaFoldDB" id="A0A926VDW5"/>
<keyword evidence="2" id="KW-1185">Reference proteome</keyword>
<comment type="caution">
    <text evidence="1">The sequence shown here is derived from an EMBL/GenBank/DDBJ whole genome shotgun (WGS) entry which is preliminary data.</text>
</comment>
<dbReference type="EMBL" id="JACJPW010000030">
    <property type="protein sequence ID" value="MBD2182035.1"/>
    <property type="molecule type" value="Genomic_DNA"/>
</dbReference>
<name>A0A926VDW5_9CYAN</name>
<sequence>MKPGHNIYRVILILVVMLTAAFLIGIPVSLANDYITTKSEAGNEPSEVTYTKDIAPILNKNCATCHRPGQIAPFSLL</sequence>
<gene>
    <name evidence="1" type="ORF">H6G03_13110</name>
</gene>
<dbReference type="Proteomes" id="UP000641646">
    <property type="component" value="Unassembled WGS sequence"/>
</dbReference>
<reference evidence="1" key="1">
    <citation type="journal article" date="2015" name="ISME J.">
        <title>Draft Genome Sequence of Streptomyces incarnatus NRRL8089, which Produces the Nucleoside Antibiotic Sinefungin.</title>
        <authorList>
            <person name="Oshima K."/>
            <person name="Hattori M."/>
            <person name="Shimizu H."/>
            <person name="Fukuda K."/>
            <person name="Nemoto M."/>
            <person name="Inagaki K."/>
            <person name="Tamura T."/>
        </authorList>
    </citation>
    <scope>NUCLEOTIDE SEQUENCE</scope>
    <source>
        <strain evidence="1">FACHB-1375</strain>
    </source>
</reference>
<dbReference type="RefSeq" id="WP_190464893.1">
    <property type="nucleotide sequence ID" value="NZ_JACJPW010000030.1"/>
</dbReference>
<evidence type="ECO:0000313" key="1">
    <source>
        <dbReference type="EMBL" id="MBD2182035.1"/>
    </source>
</evidence>